<gene>
    <name evidence="1" type="ORF">DLAC_10453</name>
</gene>
<accession>A0A151Z5G1</accession>
<comment type="caution">
    <text evidence="1">The sequence shown here is derived from an EMBL/GenBank/DDBJ whole genome shotgun (WGS) entry which is preliminary data.</text>
</comment>
<proteinExistence type="predicted"/>
<name>A0A151Z5G1_TIELA</name>
<sequence>MENLIKLNFCSFQTAKEVKDAILDWTDRDLKDEIQMKRFDILTLISTHHLMSCTEMSYDNEFGLYSIKIKVPAHSFYGISCFWVLEFQTSEFGDVISFDVKKLYDKDYQSKDLKLYLHNELQQATVI</sequence>
<dbReference type="InParanoid" id="A0A151Z5G1"/>
<dbReference type="OMA" id="IKINWEL"/>
<protein>
    <submittedName>
        <fullName evidence="1">Uncharacterized protein</fullName>
    </submittedName>
</protein>
<evidence type="ECO:0000313" key="1">
    <source>
        <dbReference type="EMBL" id="KYQ89209.1"/>
    </source>
</evidence>
<organism evidence="1 2">
    <name type="scientific">Tieghemostelium lacteum</name>
    <name type="common">Slime mold</name>
    <name type="synonym">Dictyostelium lacteum</name>
    <dbReference type="NCBI Taxonomy" id="361077"/>
    <lineage>
        <taxon>Eukaryota</taxon>
        <taxon>Amoebozoa</taxon>
        <taxon>Evosea</taxon>
        <taxon>Eumycetozoa</taxon>
        <taxon>Dictyostelia</taxon>
        <taxon>Dictyosteliales</taxon>
        <taxon>Raperosteliaceae</taxon>
        <taxon>Tieghemostelium</taxon>
    </lineage>
</organism>
<reference evidence="1 2" key="1">
    <citation type="submission" date="2015-12" db="EMBL/GenBank/DDBJ databases">
        <title>Dictyostelia acquired genes for synthesis and detection of signals that induce cell-type specialization by lateral gene transfer from prokaryotes.</title>
        <authorList>
            <person name="Gloeckner G."/>
            <person name="Schaap P."/>
        </authorList>
    </citation>
    <scope>NUCLEOTIDE SEQUENCE [LARGE SCALE GENOMIC DNA]</scope>
    <source>
        <strain evidence="1 2">TK</strain>
    </source>
</reference>
<dbReference type="EMBL" id="LODT01000042">
    <property type="protein sequence ID" value="KYQ89209.1"/>
    <property type="molecule type" value="Genomic_DNA"/>
</dbReference>
<keyword evidence="2" id="KW-1185">Reference proteome</keyword>
<dbReference type="FunCoup" id="A0A151Z5G1">
    <property type="interactions" value="127"/>
</dbReference>
<evidence type="ECO:0000313" key="2">
    <source>
        <dbReference type="Proteomes" id="UP000076078"/>
    </source>
</evidence>
<dbReference type="OrthoDB" id="10411789at2759"/>
<dbReference type="Proteomes" id="UP000076078">
    <property type="component" value="Unassembled WGS sequence"/>
</dbReference>
<dbReference type="AlphaFoldDB" id="A0A151Z5G1"/>